<keyword evidence="5 9" id="KW-0812">Transmembrane</keyword>
<evidence type="ECO:0000313" key="10">
    <source>
        <dbReference type="EMBL" id="GAA3802653.1"/>
    </source>
</evidence>
<dbReference type="InterPro" id="IPR050297">
    <property type="entry name" value="LipidA_mod_glycosyltrf_83"/>
</dbReference>
<dbReference type="EMBL" id="BAABDE010000018">
    <property type="protein sequence ID" value="GAA3802653.1"/>
    <property type="molecule type" value="Genomic_DNA"/>
</dbReference>
<gene>
    <name evidence="10" type="ORF">GCM10022403_040910</name>
</gene>
<organism evidence="10 11">
    <name type="scientific">Streptomyces coacervatus</name>
    <dbReference type="NCBI Taxonomy" id="647381"/>
    <lineage>
        <taxon>Bacteria</taxon>
        <taxon>Bacillati</taxon>
        <taxon>Actinomycetota</taxon>
        <taxon>Actinomycetes</taxon>
        <taxon>Kitasatosporales</taxon>
        <taxon>Streptomycetaceae</taxon>
        <taxon>Streptomyces</taxon>
    </lineage>
</organism>
<feature type="transmembrane region" description="Helical" evidence="9">
    <location>
        <begin position="218"/>
        <end position="239"/>
    </location>
</feature>
<feature type="transmembrane region" description="Helical" evidence="9">
    <location>
        <begin position="146"/>
        <end position="175"/>
    </location>
</feature>
<feature type="transmembrane region" description="Helical" evidence="9">
    <location>
        <begin position="120"/>
        <end position="140"/>
    </location>
</feature>
<evidence type="ECO:0000256" key="5">
    <source>
        <dbReference type="ARBA" id="ARBA00022692"/>
    </source>
</evidence>
<evidence type="ECO:0000256" key="4">
    <source>
        <dbReference type="ARBA" id="ARBA00022679"/>
    </source>
</evidence>
<comment type="caution">
    <text evidence="10">The sequence shown here is derived from an EMBL/GenBank/DDBJ whole genome shotgun (WGS) entry which is preliminary data.</text>
</comment>
<evidence type="ECO:0000256" key="7">
    <source>
        <dbReference type="ARBA" id="ARBA00023136"/>
    </source>
</evidence>
<dbReference type="PANTHER" id="PTHR33908:SF3">
    <property type="entry name" value="UNDECAPRENYL PHOSPHATE-ALPHA-4-AMINO-4-DEOXY-L-ARABINOSE ARABINOSYL TRANSFERASE"/>
    <property type="match status" value="1"/>
</dbReference>
<evidence type="ECO:0000256" key="2">
    <source>
        <dbReference type="ARBA" id="ARBA00022475"/>
    </source>
</evidence>
<keyword evidence="4" id="KW-0808">Transferase</keyword>
<proteinExistence type="predicted"/>
<evidence type="ECO:0000256" key="8">
    <source>
        <dbReference type="SAM" id="MobiDB-lite"/>
    </source>
</evidence>
<dbReference type="PANTHER" id="PTHR33908">
    <property type="entry name" value="MANNOSYLTRANSFERASE YKCB-RELATED"/>
    <property type="match status" value="1"/>
</dbReference>
<evidence type="ECO:0000256" key="9">
    <source>
        <dbReference type="SAM" id="Phobius"/>
    </source>
</evidence>
<feature type="transmembrane region" description="Helical" evidence="9">
    <location>
        <begin position="93"/>
        <end position="113"/>
    </location>
</feature>
<dbReference type="Proteomes" id="UP001501009">
    <property type="component" value="Unassembled WGS sequence"/>
</dbReference>
<keyword evidence="3" id="KW-0328">Glycosyltransferase</keyword>
<feature type="transmembrane region" description="Helical" evidence="9">
    <location>
        <begin position="278"/>
        <end position="298"/>
    </location>
</feature>
<reference evidence="11" key="1">
    <citation type="journal article" date="2019" name="Int. J. Syst. Evol. Microbiol.">
        <title>The Global Catalogue of Microorganisms (GCM) 10K type strain sequencing project: providing services to taxonomists for standard genome sequencing and annotation.</title>
        <authorList>
            <consortium name="The Broad Institute Genomics Platform"/>
            <consortium name="The Broad Institute Genome Sequencing Center for Infectious Disease"/>
            <person name="Wu L."/>
            <person name="Ma J."/>
        </authorList>
    </citation>
    <scope>NUCLEOTIDE SEQUENCE [LARGE SCALE GENOMIC DNA]</scope>
    <source>
        <strain evidence="11">JCM 17138</strain>
    </source>
</reference>
<feature type="transmembrane region" description="Helical" evidence="9">
    <location>
        <begin position="70"/>
        <end position="87"/>
    </location>
</feature>
<evidence type="ECO:0000256" key="6">
    <source>
        <dbReference type="ARBA" id="ARBA00022989"/>
    </source>
</evidence>
<name>A0ABP7HUF9_9ACTN</name>
<evidence type="ECO:0000256" key="3">
    <source>
        <dbReference type="ARBA" id="ARBA00022676"/>
    </source>
</evidence>
<sequence length="523" mass="55935">MLWTFSLGLWGLSRQGSVWRDEAATWQVAQRSTPEIWRMLGNVDVVHGCYYLLMHALFECFGPSTTTLRLPSVLATAVAAACVAAIGHRLAGMWVGLAGGMAFGLLPAVQFYLQEGRPYALVAAGAGISTLLLVTLLQGRGRTVHWVAYGGTVLISGLLNWLSLMILAAHLATLVWSGPGRGIWKRWTTASAGATACVLPLVLFSRGQSAQVSWIPPLTWHMLIGPAVLLAIGGAGALLDRPRAGRLSVSAVGLPLLAVPQIALIGLSLIQPLFLDRYVLFSLLGLALMIGRVIGSAIQAVRPRNPRASIWVLPTVIVVATVALLPQSLAKRSPSSRVDDVLAVASDVRRMKETGNAVLFIPSARRDTKSVSPSAFSGLRDIALAQSPEKSGTLKGIEESPARIRAAMLSQRRILLVTDAPRVAKPIAAERDRAKASVLRTYFTAVADKQVRGRRVTVYERRASAQPSVSQPPEPPPMEDQRFVAGGSGTEGLDAAHHDQVVAARVHRVDRAVDPGGRTGQPR</sequence>
<comment type="subcellular location">
    <subcellularLocation>
        <location evidence="1">Cell membrane</location>
        <topology evidence="1">Multi-pass membrane protein</topology>
    </subcellularLocation>
</comment>
<keyword evidence="11" id="KW-1185">Reference proteome</keyword>
<protein>
    <submittedName>
        <fullName evidence="10">Glycosyltransferase family 39 protein</fullName>
    </submittedName>
</protein>
<feature type="region of interest" description="Disordered" evidence="8">
    <location>
        <begin position="461"/>
        <end position="493"/>
    </location>
</feature>
<feature type="transmembrane region" description="Helical" evidence="9">
    <location>
        <begin position="251"/>
        <end position="272"/>
    </location>
</feature>
<keyword evidence="6 9" id="KW-1133">Transmembrane helix</keyword>
<keyword evidence="7 9" id="KW-0472">Membrane</keyword>
<feature type="transmembrane region" description="Helical" evidence="9">
    <location>
        <begin position="310"/>
        <end position="329"/>
    </location>
</feature>
<evidence type="ECO:0000256" key="1">
    <source>
        <dbReference type="ARBA" id="ARBA00004651"/>
    </source>
</evidence>
<evidence type="ECO:0000313" key="11">
    <source>
        <dbReference type="Proteomes" id="UP001501009"/>
    </source>
</evidence>
<keyword evidence="2" id="KW-1003">Cell membrane</keyword>
<accession>A0ABP7HUF9</accession>